<evidence type="ECO:0000256" key="3">
    <source>
        <dbReference type="ARBA" id="ARBA00023125"/>
    </source>
</evidence>
<dbReference type="RefSeq" id="WP_025901941.1">
    <property type="nucleotide sequence ID" value="NZ_ATMJ01000004.1"/>
</dbReference>
<dbReference type="InterPro" id="IPR000835">
    <property type="entry name" value="HTH_MarR-typ"/>
</dbReference>
<dbReference type="Proteomes" id="UP000028602">
    <property type="component" value="Unassembled WGS sequence"/>
</dbReference>
<protein>
    <recommendedName>
        <fullName evidence="6">Transcriptional regulator SlyA</fullName>
    </recommendedName>
</protein>
<evidence type="ECO:0000259" key="7">
    <source>
        <dbReference type="PROSITE" id="PS50995"/>
    </source>
</evidence>
<evidence type="ECO:0000256" key="5">
    <source>
        <dbReference type="ARBA" id="ARBA00023163"/>
    </source>
</evidence>
<dbReference type="PRINTS" id="PR00598">
    <property type="entry name" value="HTHMARR"/>
</dbReference>
<organism evidence="8 9">
    <name type="scientific">Tatumella ptyseos ATCC 33301</name>
    <dbReference type="NCBI Taxonomy" id="1005995"/>
    <lineage>
        <taxon>Bacteria</taxon>
        <taxon>Pseudomonadati</taxon>
        <taxon>Pseudomonadota</taxon>
        <taxon>Gammaproteobacteria</taxon>
        <taxon>Enterobacterales</taxon>
        <taxon>Erwiniaceae</taxon>
        <taxon>Tatumella</taxon>
    </lineage>
</organism>
<dbReference type="eggNOG" id="COG1846">
    <property type="taxonomic scope" value="Bacteria"/>
</dbReference>
<dbReference type="InterPro" id="IPR036390">
    <property type="entry name" value="WH_DNA-bd_sf"/>
</dbReference>
<dbReference type="EMBL" id="JMPR01000036">
    <property type="protein sequence ID" value="KFD18721.1"/>
    <property type="molecule type" value="Genomic_DNA"/>
</dbReference>
<proteinExistence type="inferred from homology"/>
<evidence type="ECO:0000313" key="8">
    <source>
        <dbReference type="EMBL" id="KFD18721.1"/>
    </source>
</evidence>
<keyword evidence="2 6" id="KW-0805">Transcription regulation</keyword>
<dbReference type="GO" id="GO:0003677">
    <property type="term" value="F:DNA binding"/>
    <property type="evidence" value="ECO:0007669"/>
    <property type="project" value="UniProtKB-UniRule"/>
</dbReference>
<comment type="function">
    <text evidence="6">Transcription regulator that can specifically activate or repress expression of target genes.</text>
</comment>
<gene>
    <name evidence="6 8" type="primary">slyA</name>
    <name evidence="8" type="ORF">GTPT_2358</name>
</gene>
<dbReference type="InterPro" id="IPR023071">
    <property type="entry name" value="Tscrpt_reg_SlyA"/>
</dbReference>
<comment type="subunit">
    <text evidence="6">Homodimer.</text>
</comment>
<dbReference type="SMART" id="SM00347">
    <property type="entry name" value="HTH_MARR"/>
    <property type="match status" value="1"/>
</dbReference>
<evidence type="ECO:0000313" key="9">
    <source>
        <dbReference type="Proteomes" id="UP000028602"/>
    </source>
</evidence>
<feature type="domain" description="HTH marR-type" evidence="7">
    <location>
        <begin position="2"/>
        <end position="135"/>
    </location>
</feature>
<comment type="caution">
    <text evidence="8">The sequence shown here is derived from an EMBL/GenBank/DDBJ whole genome shotgun (WGS) entry which is preliminary data.</text>
</comment>
<dbReference type="PROSITE" id="PS01117">
    <property type="entry name" value="HTH_MARR_1"/>
    <property type="match status" value="1"/>
</dbReference>
<dbReference type="PANTHER" id="PTHR33164">
    <property type="entry name" value="TRANSCRIPTIONAL REGULATOR, MARR FAMILY"/>
    <property type="match status" value="1"/>
</dbReference>
<dbReference type="AlphaFoldDB" id="A0A085JE25"/>
<dbReference type="GO" id="GO:0006950">
    <property type="term" value="P:response to stress"/>
    <property type="evidence" value="ECO:0007669"/>
    <property type="project" value="TreeGrafter"/>
</dbReference>
<keyword evidence="5 6" id="KW-0804">Transcription</keyword>
<evidence type="ECO:0000256" key="1">
    <source>
        <dbReference type="ARBA" id="ARBA00022491"/>
    </source>
</evidence>
<evidence type="ECO:0000256" key="2">
    <source>
        <dbReference type="ARBA" id="ARBA00023015"/>
    </source>
</evidence>
<dbReference type="PANTHER" id="PTHR33164:SF64">
    <property type="entry name" value="TRANSCRIPTIONAL REGULATOR SLYA"/>
    <property type="match status" value="1"/>
</dbReference>
<dbReference type="NCBIfam" id="NF002926">
    <property type="entry name" value="PRK03573.1"/>
    <property type="match status" value="1"/>
</dbReference>
<accession>A0A085JE25</accession>
<keyword evidence="4 6" id="KW-0010">Activator</keyword>
<evidence type="ECO:0000256" key="4">
    <source>
        <dbReference type="ARBA" id="ARBA00023159"/>
    </source>
</evidence>
<dbReference type="OrthoDB" id="5296557at2"/>
<dbReference type="HAMAP" id="MF_01819">
    <property type="entry name" value="HTH_type_SlyA"/>
    <property type="match status" value="1"/>
</dbReference>
<dbReference type="Pfam" id="PF01047">
    <property type="entry name" value="MarR"/>
    <property type="match status" value="1"/>
</dbReference>
<comment type="similarity">
    <text evidence="6">Belongs to the SlyA family.</text>
</comment>
<keyword evidence="3 6" id="KW-0238">DNA-binding</keyword>
<dbReference type="InterPro" id="IPR036388">
    <property type="entry name" value="WH-like_DNA-bd_sf"/>
</dbReference>
<dbReference type="InterPro" id="IPR023187">
    <property type="entry name" value="Tscrpt_reg_MarR-type_CS"/>
</dbReference>
<name>A0A085JE25_9GAMM</name>
<keyword evidence="1 6" id="KW-0678">Repressor</keyword>
<dbReference type="PROSITE" id="PS50995">
    <property type="entry name" value="HTH_MARR_2"/>
    <property type="match status" value="1"/>
</dbReference>
<evidence type="ECO:0000256" key="6">
    <source>
        <dbReference type="HAMAP-Rule" id="MF_01819"/>
    </source>
</evidence>
<sequence length="145" mass="16334">MESSLGTDLARLVRMWRAVIDNRLKPLGLTQTLWVTLHNIHQLPPDQSQIQLAKAIGIEQPSLVRTLDQLEKKGLISRTPCADDRRAKRITLTEAATPIIEQLERVINRSREDILDGISAEEIDSIVNVIARLEKNIVELQGKEA</sequence>
<keyword evidence="9" id="KW-1185">Reference proteome</keyword>
<reference evidence="8 9" key="1">
    <citation type="submission" date="2014-05" db="EMBL/GenBank/DDBJ databases">
        <title>ATOL: Assembling a taxonomically balanced genome-scale reconstruction of the evolutionary history of the Enterobacteriaceae.</title>
        <authorList>
            <person name="Plunkett G.III."/>
            <person name="Neeno-Eckwall E.C."/>
            <person name="Glasner J.D."/>
            <person name="Perna N.T."/>
        </authorList>
    </citation>
    <scope>NUCLEOTIDE SEQUENCE [LARGE SCALE GENOMIC DNA]</scope>
    <source>
        <strain evidence="8 9">ATCC 33301</strain>
    </source>
</reference>
<dbReference type="SUPFAM" id="SSF46785">
    <property type="entry name" value="Winged helix' DNA-binding domain"/>
    <property type="match status" value="1"/>
</dbReference>
<dbReference type="InterPro" id="IPR039422">
    <property type="entry name" value="MarR/SlyA-like"/>
</dbReference>
<dbReference type="GO" id="GO:0003700">
    <property type="term" value="F:DNA-binding transcription factor activity"/>
    <property type="evidence" value="ECO:0007669"/>
    <property type="project" value="UniProtKB-UniRule"/>
</dbReference>
<dbReference type="Gene3D" id="1.10.10.10">
    <property type="entry name" value="Winged helix-like DNA-binding domain superfamily/Winged helix DNA-binding domain"/>
    <property type="match status" value="1"/>
</dbReference>